<organism evidence="1 2">
    <name type="scientific">Solanum tuberosum</name>
    <name type="common">Potato</name>
    <dbReference type="NCBI Taxonomy" id="4113"/>
    <lineage>
        <taxon>Eukaryota</taxon>
        <taxon>Viridiplantae</taxon>
        <taxon>Streptophyta</taxon>
        <taxon>Embryophyta</taxon>
        <taxon>Tracheophyta</taxon>
        <taxon>Spermatophyta</taxon>
        <taxon>Magnoliopsida</taxon>
        <taxon>eudicotyledons</taxon>
        <taxon>Gunneridae</taxon>
        <taxon>Pentapetalae</taxon>
        <taxon>asterids</taxon>
        <taxon>lamiids</taxon>
        <taxon>Solanales</taxon>
        <taxon>Solanaceae</taxon>
        <taxon>Solanoideae</taxon>
        <taxon>Solaneae</taxon>
        <taxon>Solanum</taxon>
    </lineage>
</organism>
<protein>
    <submittedName>
        <fullName evidence="1">Uncharacterized protein</fullName>
    </submittedName>
</protein>
<gene>
    <name evidence="1" type="ORF">KY290_001106</name>
</gene>
<evidence type="ECO:0000313" key="1">
    <source>
        <dbReference type="EMBL" id="KAH0781508.1"/>
    </source>
</evidence>
<feature type="non-terminal residue" evidence="1">
    <location>
        <position position="1"/>
    </location>
</feature>
<reference evidence="1 2" key="1">
    <citation type="journal article" date="2021" name="bioRxiv">
        <title>Chromosome-scale and haplotype-resolved genome assembly of a tetraploid potato cultivar.</title>
        <authorList>
            <person name="Sun H."/>
            <person name="Jiao W.-B."/>
            <person name="Krause K."/>
            <person name="Campoy J.A."/>
            <person name="Goel M."/>
            <person name="Folz-Donahue K."/>
            <person name="Kukat C."/>
            <person name="Huettel B."/>
            <person name="Schneeberger K."/>
        </authorList>
    </citation>
    <scope>NUCLEOTIDE SEQUENCE [LARGE SCALE GENOMIC DNA]</scope>
    <source>
        <strain evidence="1">SolTubOtavaFocal</strain>
        <tissue evidence="1">Leaves</tissue>
    </source>
</reference>
<accession>A0ABQ7WL98</accession>
<name>A0ABQ7WL98_SOLTU</name>
<keyword evidence="2" id="KW-1185">Reference proteome</keyword>
<proteinExistence type="predicted"/>
<comment type="caution">
    <text evidence="1">The sequence shown here is derived from an EMBL/GenBank/DDBJ whole genome shotgun (WGS) entry which is preliminary data.</text>
</comment>
<evidence type="ECO:0000313" key="2">
    <source>
        <dbReference type="Proteomes" id="UP000826656"/>
    </source>
</evidence>
<dbReference type="EMBL" id="JAIVGD010000001">
    <property type="protein sequence ID" value="KAH0781508.1"/>
    <property type="molecule type" value="Genomic_DNA"/>
</dbReference>
<sequence length="80" mass="9051">TMKIHQSRMTATSKSACFLPRGLDRRIRCRAKEGKEKTENLRLRAFHSCRAFVYPGFVSLTCSLAGKTGTRLIEHKAPAR</sequence>
<dbReference type="Proteomes" id="UP000826656">
    <property type="component" value="Unassembled WGS sequence"/>
</dbReference>